<feature type="transmembrane region" description="Helical" evidence="1">
    <location>
        <begin position="387"/>
        <end position="403"/>
    </location>
</feature>
<evidence type="ECO:0000313" key="2">
    <source>
        <dbReference type="EMBL" id="MFD1835112.1"/>
    </source>
</evidence>
<keyword evidence="3" id="KW-1185">Reference proteome</keyword>
<feature type="transmembrane region" description="Helical" evidence="1">
    <location>
        <begin position="450"/>
        <end position="469"/>
    </location>
</feature>
<dbReference type="Proteomes" id="UP001597280">
    <property type="component" value="Unassembled WGS sequence"/>
</dbReference>
<proteinExistence type="predicted"/>
<evidence type="ECO:0000313" key="3">
    <source>
        <dbReference type="Proteomes" id="UP001597280"/>
    </source>
</evidence>
<dbReference type="EMBL" id="JBHUFL010000002">
    <property type="protein sequence ID" value="MFD1835112.1"/>
    <property type="molecule type" value="Genomic_DNA"/>
</dbReference>
<feature type="transmembrane region" description="Helical" evidence="1">
    <location>
        <begin position="236"/>
        <end position="256"/>
    </location>
</feature>
<feature type="transmembrane region" description="Helical" evidence="1">
    <location>
        <begin position="191"/>
        <end position="224"/>
    </location>
</feature>
<dbReference type="RefSeq" id="WP_137769854.1">
    <property type="nucleotide sequence ID" value="NZ_BAAAIS010000002.1"/>
</dbReference>
<organism evidence="2 3">
    <name type="scientific">Brachybacterium rhamnosum</name>
    <dbReference type="NCBI Taxonomy" id="173361"/>
    <lineage>
        <taxon>Bacteria</taxon>
        <taxon>Bacillati</taxon>
        <taxon>Actinomycetota</taxon>
        <taxon>Actinomycetes</taxon>
        <taxon>Micrococcales</taxon>
        <taxon>Dermabacteraceae</taxon>
        <taxon>Brachybacterium</taxon>
    </lineage>
</organism>
<keyword evidence="1" id="KW-0472">Membrane</keyword>
<feature type="transmembrane region" description="Helical" evidence="1">
    <location>
        <begin position="410"/>
        <end position="430"/>
    </location>
</feature>
<gene>
    <name evidence="2" type="ORF">ACFSDA_08475</name>
</gene>
<feature type="transmembrane region" description="Helical" evidence="1">
    <location>
        <begin position="353"/>
        <end position="375"/>
    </location>
</feature>
<feature type="transmembrane region" description="Helical" evidence="1">
    <location>
        <begin position="134"/>
        <end position="154"/>
    </location>
</feature>
<comment type="caution">
    <text evidence="2">The sequence shown here is derived from an EMBL/GenBank/DDBJ whole genome shotgun (WGS) entry which is preliminary data.</text>
</comment>
<reference evidence="3" key="1">
    <citation type="journal article" date="2019" name="Int. J. Syst. Evol. Microbiol.">
        <title>The Global Catalogue of Microorganisms (GCM) 10K type strain sequencing project: providing services to taxonomists for standard genome sequencing and annotation.</title>
        <authorList>
            <consortium name="The Broad Institute Genomics Platform"/>
            <consortium name="The Broad Institute Genome Sequencing Center for Infectious Disease"/>
            <person name="Wu L."/>
            <person name="Ma J."/>
        </authorList>
    </citation>
    <scope>NUCLEOTIDE SEQUENCE [LARGE SCALE GENOMIC DNA]</scope>
    <source>
        <strain evidence="3">JCM 11650</strain>
    </source>
</reference>
<sequence>MRRFLSADAAVTAGILVMVLAATTARSFLTPLFSSGDEMAHFDYAVQVWHGDLPVFEEGLQVQLPWGTRPPVQWTSQHPPLFYLLLAPVVGPLYDAGHPYIAGMAGRVLNTVLAAALCAAVMWAVRPLSGGRRWIPWIAGLAAGASPWVMGVGSAIYNDDIAALELTVVLGAALRLITVPRDPAAPGRGRIWWVLGIAAVCASLTRLALMPLVLVVFAALVLRGLAAPGPLSRLRWLLRPTVIGLAMIGASGWFYLRNLRLTGSVSGGHPDWAMAHTDRTDPPSVPEVVTDPTYWAKLLGVFSPGNTPGGITLWGLLVAPVVFGAVLALVAARRDRRTAVVGGEAAQTVPRPFVLPGVLMLAVVTAVLLLMQFVYVSKEAGNLFPRYSLPVLAATCLLLAWGLGGLRRAVPVLLTAWSVLAWWQVVGYLLDRPRISAPDQAALRPDLALPLLVVAVLAATATTVLVVVASQRERGRAHRA</sequence>
<accession>A0ABW4PXZ4</accession>
<keyword evidence="1" id="KW-1133">Transmembrane helix</keyword>
<evidence type="ECO:0008006" key="4">
    <source>
        <dbReference type="Google" id="ProtNLM"/>
    </source>
</evidence>
<name>A0ABW4PXZ4_9MICO</name>
<evidence type="ECO:0000256" key="1">
    <source>
        <dbReference type="SAM" id="Phobius"/>
    </source>
</evidence>
<feature type="transmembrane region" description="Helical" evidence="1">
    <location>
        <begin position="311"/>
        <end position="332"/>
    </location>
</feature>
<keyword evidence="1" id="KW-0812">Transmembrane</keyword>
<protein>
    <recommendedName>
        <fullName evidence="4">Glycosyltransferase RgtA/B/C/D-like domain-containing protein</fullName>
    </recommendedName>
</protein>
<feature type="transmembrane region" description="Helical" evidence="1">
    <location>
        <begin position="108"/>
        <end position="128"/>
    </location>
</feature>